<evidence type="ECO:0000313" key="15">
    <source>
        <dbReference type="Proteomes" id="UP000199398"/>
    </source>
</evidence>
<dbReference type="InterPro" id="IPR000971">
    <property type="entry name" value="Globin"/>
</dbReference>
<dbReference type="PROSITE" id="PS01033">
    <property type="entry name" value="GLOBIN"/>
    <property type="match status" value="1"/>
</dbReference>
<sequence length="406" mass="43979">MLSSASTDVVRATLPVIGAAIDDITPVFYRRLFAAHPELERDLFNRGNQAQGDQQRALAAAIAGYATLLVAEQGPDPRAVLARIAHKHASLGITAEQYPIVHEHLFAAIAEVLGEAVVTPEVAAAWDEVYWHMAQSLIEIERGLYTGAGVAPGEVWRTLSVRRRVQEAPDTVSFVLEVLDGAALPPARPGQYVSVAVGLPDGARQIRQYSVTHVPDEKSVGISVKAVPAVRSGDALVPAGEVSNFLHDNVFEGDELEVSAPFGELVLTDGEAPLVLVSAGIGITPVICYLHHLRRTSPHREVLVLHADRSPARHAHRAELKALVAELPAATLHRWYEDLGTRRADAHLRPGRIDLTDVELPAGAEAYLCGPLPFMAHVRRQLIDRGLAAHRIHFEVFGPSRELESA</sequence>
<organism evidence="14 15">
    <name type="scientific">Saccharopolyspora antimicrobica</name>
    <dbReference type="NCBI Taxonomy" id="455193"/>
    <lineage>
        <taxon>Bacteria</taxon>
        <taxon>Bacillati</taxon>
        <taxon>Actinomycetota</taxon>
        <taxon>Actinomycetes</taxon>
        <taxon>Pseudonocardiales</taxon>
        <taxon>Pseudonocardiaceae</taxon>
        <taxon>Saccharopolyspora</taxon>
    </lineage>
</organism>
<dbReference type="Gene3D" id="2.40.30.10">
    <property type="entry name" value="Translation factors"/>
    <property type="match status" value="1"/>
</dbReference>
<dbReference type="InterPro" id="IPR001433">
    <property type="entry name" value="OxRdtase_FAD/NAD-bd"/>
</dbReference>
<accession>A0A1I4SF73</accession>
<evidence type="ECO:0000256" key="9">
    <source>
        <dbReference type="ARBA" id="ARBA00049433"/>
    </source>
</evidence>
<dbReference type="GO" id="GO:0005344">
    <property type="term" value="F:oxygen carrier activity"/>
    <property type="evidence" value="ECO:0007669"/>
    <property type="project" value="UniProtKB-KW"/>
</dbReference>
<dbReference type="InterPro" id="IPR009050">
    <property type="entry name" value="Globin-like_sf"/>
</dbReference>
<dbReference type="InterPro" id="IPR012292">
    <property type="entry name" value="Globin/Proto"/>
</dbReference>
<feature type="domain" description="Globin" evidence="11">
    <location>
        <begin position="1"/>
        <end position="142"/>
    </location>
</feature>
<keyword evidence="6" id="KW-0408">Iron</keyword>
<evidence type="ECO:0000259" key="12">
    <source>
        <dbReference type="PROSITE" id="PS51384"/>
    </source>
</evidence>
<comment type="catalytic activity">
    <reaction evidence="9">
        <text>2 nitric oxide + NADPH + 2 O2 = 2 nitrate + NADP(+) + H(+)</text>
        <dbReference type="Rhea" id="RHEA:19465"/>
        <dbReference type="ChEBI" id="CHEBI:15378"/>
        <dbReference type="ChEBI" id="CHEBI:15379"/>
        <dbReference type="ChEBI" id="CHEBI:16480"/>
        <dbReference type="ChEBI" id="CHEBI:17632"/>
        <dbReference type="ChEBI" id="CHEBI:57783"/>
        <dbReference type="ChEBI" id="CHEBI:58349"/>
        <dbReference type="EC" id="1.14.12.17"/>
    </reaction>
</comment>
<dbReference type="STRING" id="455193.SAMN05421805_101965"/>
<dbReference type="SUPFAM" id="SSF63380">
    <property type="entry name" value="Riboflavin synthase domain-like"/>
    <property type="match status" value="1"/>
</dbReference>
<dbReference type="GO" id="GO:0071949">
    <property type="term" value="F:FAD binding"/>
    <property type="evidence" value="ECO:0007669"/>
    <property type="project" value="TreeGrafter"/>
</dbReference>
<dbReference type="SUPFAM" id="SSF46458">
    <property type="entry name" value="Globin-like"/>
    <property type="match status" value="1"/>
</dbReference>
<evidence type="ECO:0000256" key="7">
    <source>
        <dbReference type="ARBA" id="ARBA00023027"/>
    </source>
</evidence>
<dbReference type="Gene3D" id="3.40.50.80">
    <property type="entry name" value="Nucleotide-binding domain of ferredoxin-NADP reductase (FNR) module"/>
    <property type="match status" value="1"/>
</dbReference>
<dbReference type="CDD" id="cd14782">
    <property type="entry name" value="FHb-globin_2"/>
    <property type="match status" value="1"/>
</dbReference>
<dbReference type="PROSITE" id="PS51384">
    <property type="entry name" value="FAD_FR"/>
    <property type="match status" value="1"/>
</dbReference>
<keyword evidence="7" id="KW-0520">NAD</keyword>
<proteinExistence type="inferred from homology"/>
<name>A0A1I4SF73_9PSEU</name>
<keyword evidence="4 10" id="KW-0561">Oxygen transport</keyword>
<evidence type="ECO:0000313" key="16">
    <source>
        <dbReference type="Proteomes" id="UP000270697"/>
    </source>
</evidence>
<keyword evidence="3 10" id="KW-0349">Heme</keyword>
<dbReference type="Pfam" id="PF00175">
    <property type="entry name" value="NAD_binding_1"/>
    <property type="match status" value="1"/>
</dbReference>
<feature type="domain" description="FAD-binding FR-type" evidence="12">
    <location>
        <begin position="154"/>
        <end position="268"/>
    </location>
</feature>
<dbReference type="GO" id="GO:0019825">
    <property type="term" value="F:oxygen binding"/>
    <property type="evidence" value="ECO:0007669"/>
    <property type="project" value="InterPro"/>
</dbReference>
<dbReference type="AlphaFoldDB" id="A0A1I4SF73"/>
<keyword evidence="16" id="KW-1185">Reference proteome</keyword>
<dbReference type="EMBL" id="FOUP01000001">
    <property type="protein sequence ID" value="SFM62980.1"/>
    <property type="molecule type" value="Genomic_DNA"/>
</dbReference>
<evidence type="ECO:0000256" key="1">
    <source>
        <dbReference type="ARBA" id="ARBA00006401"/>
    </source>
</evidence>
<reference evidence="13 16" key="2">
    <citation type="submission" date="2018-10" db="EMBL/GenBank/DDBJ databases">
        <title>Sequencing the genomes of 1000 actinobacteria strains.</title>
        <authorList>
            <person name="Klenk H.-P."/>
        </authorList>
    </citation>
    <scope>NUCLEOTIDE SEQUENCE [LARGE SCALE GENOMIC DNA]</scope>
    <source>
        <strain evidence="13 16">DSM 45119</strain>
    </source>
</reference>
<dbReference type="GO" id="GO:0008941">
    <property type="term" value="F:nitric oxide dioxygenase NAD(P)H activity"/>
    <property type="evidence" value="ECO:0007669"/>
    <property type="project" value="UniProtKB-EC"/>
</dbReference>
<keyword evidence="10" id="KW-0813">Transport</keyword>
<gene>
    <name evidence="13" type="ORF">ATL45_6135</name>
    <name evidence="14" type="ORF">SAMN05421805_101965</name>
</gene>
<reference evidence="14 15" key="1">
    <citation type="submission" date="2016-10" db="EMBL/GenBank/DDBJ databases">
        <authorList>
            <person name="de Groot N.N."/>
        </authorList>
    </citation>
    <scope>NUCLEOTIDE SEQUENCE [LARGE SCALE GENOMIC DNA]</scope>
    <source>
        <strain evidence="14 15">CPCC 201259</strain>
    </source>
</reference>
<dbReference type="RefSeq" id="WP_093146390.1">
    <property type="nucleotide sequence ID" value="NZ_FOUP01000001.1"/>
</dbReference>
<dbReference type="GO" id="GO:0046872">
    <property type="term" value="F:metal ion binding"/>
    <property type="evidence" value="ECO:0007669"/>
    <property type="project" value="UniProtKB-KW"/>
</dbReference>
<dbReference type="FunFam" id="1.10.490.10:FF:000003">
    <property type="entry name" value="Flavohemoprotein"/>
    <property type="match status" value="1"/>
</dbReference>
<dbReference type="PANTHER" id="PTHR43396">
    <property type="entry name" value="FLAVOHEMOPROTEIN"/>
    <property type="match status" value="1"/>
</dbReference>
<evidence type="ECO:0000256" key="5">
    <source>
        <dbReference type="ARBA" id="ARBA00022723"/>
    </source>
</evidence>
<dbReference type="Proteomes" id="UP000270697">
    <property type="component" value="Unassembled WGS sequence"/>
</dbReference>
<dbReference type="SUPFAM" id="SSF52343">
    <property type="entry name" value="Ferredoxin reductase-like, C-terminal NADP-linked domain"/>
    <property type="match status" value="1"/>
</dbReference>
<comment type="similarity">
    <text evidence="10">Belongs to the globin family.</text>
</comment>
<comment type="similarity">
    <text evidence="1">In the C-terminal section; belongs to the flavoprotein pyridine nucleotide cytochrome reductase family.</text>
</comment>
<keyword evidence="5" id="KW-0479">Metal-binding</keyword>
<dbReference type="Pfam" id="PF00042">
    <property type="entry name" value="Globin"/>
    <property type="match status" value="1"/>
</dbReference>
<evidence type="ECO:0000256" key="8">
    <source>
        <dbReference type="ARBA" id="ARBA00048649"/>
    </source>
</evidence>
<dbReference type="GO" id="GO:0071500">
    <property type="term" value="P:cellular response to nitrosative stress"/>
    <property type="evidence" value="ECO:0007669"/>
    <property type="project" value="TreeGrafter"/>
</dbReference>
<dbReference type="PANTHER" id="PTHR43396:SF3">
    <property type="entry name" value="FLAVOHEMOPROTEIN"/>
    <property type="match status" value="1"/>
</dbReference>
<evidence type="ECO:0000256" key="10">
    <source>
        <dbReference type="RuleBase" id="RU000356"/>
    </source>
</evidence>
<dbReference type="InterPro" id="IPR017927">
    <property type="entry name" value="FAD-bd_FR_type"/>
</dbReference>
<dbReference type="InterPro" id="IPR017938">
    <property type="entry name" value="Riboflavin_synthase-like_b-brl"/>
</dbReference>
<evidence type="ECO:0000259" key="11">
    <source>
        <dbReference type="PROSITE" id="PS01033"/>
    </source>
</evidence>
<dbReference type="InterPro" id="IPR039261">
    <property type="entry name" value="FNR_nucleotide-bd"/>
</dbReference>
<evidence type="ECO:0000256" key="2">
    <source>
        <dbReference type="ARBA" id="ARBA00012229"/>
    </source>
</evidence>
<dbReference type="GO" id="GO:0020037">
    <property type="term" value="F:heme binding"/>
    <property type="evidence" value="ECO:0007669"/>
    <property type="project" value="InterPro"/>
</dbReference>
<dbReference type="Gene3D" id="1.10.490.10">
    <property type="entry name" value="Globins"/>
    <property type="match status" value="1"/>
</dbReference>
<dbReference type="GO" id="GO:0046210">
    <property type="term" value="P:nitric oxide catabolic process"/>
    <property type="evidence" value="ECO:0007669"/>
    <property type="project" value="TreeGrafter"/>
</dbReference>
<dbReference type="EMBL" id="RBXX01000002">
    <property type="protein sequence ID" value="RKT87715.1"/>
    <property type="molecule type" value="Genomic_DNA"/>
</dbReference>
<evidence type="ECO:0000313" key="13">
    <source>
        <dbReference type="EMBL" id="RKT87715.1"/>
    </source>
</evidence>
<dbReference type="CDD" id="cd06184">
    <property type="entry name" value="flavohem_like_fad_nad_binding"/>
    <property type="match status" value="1"/>
</dbReference>
<evidence type="ECO:0000256" key="4">
    <source>
        <dbReference type="ARBA" id="ARBA00022621"/>
    </source>
</evidence>
<protein>
    <recommendedName>
        <fullName evidence="2">nitric oxide dioxygenase</fullName>
        <ecNumber evidence="2">1.14.12.17</ecNumber>
    </recommendedName>
</protein>
<dbReference type="EC" id="1.14.12.17" evidence="2"/>
<dbReference type="OrthoDB" id="9801223at2"/>
<dbReference type="Proteomes" id="UP000199398">
    <property type="component" value="Unassembled WGS sequence"/>
</dbReference>
<comment type="catalytic activity">
    <reaction evidence="8">
        <text>2 nitric oxide + NADH + 2 O2 = 2 nitrate + NAD(+) + H(+)</text>
        <dbReference type="Rhea" id="RHEA:19469"/>
        <dbReference type="ChEBI" id="CHEBI:15378"/>
        <dbReference type="ChEBI" id="CHEBI:15379"/>
        <dbReference type="ChEBI" id="CHEBI:16480"/>
        <dbReference type="ChEBI" id="CHEBI:17632"/>
        <dbReference type="ChEBI" id="CHEBI:57540"/>
        <dbReference type="ChEBI" id="CHEBI:57945"/>
        <dbReference type="EC" id="1.14.12.17"/>
    </reaction>
</comment>
<evidence type="ECO:0000256" key="3">
    <source>
        <dbReference type="ARBA" id="ARBA00022617"/>
    </source>
</evidence>
<keyword evidence="14" id="KW-0223">Dioxygenase</keyword>
<evidence type="ECO:0000313" key="14">
    <source>
        <dbReference type="EMBL" id="SFM62980.1"/>
    </source>
</evidence>
<keyword evidence="14" id="KW-0560">Oxidoreductase</keyword>
<evidence type="ECO:0000256" key="6">
    <source>
        <dbReference type="ARBA" id="ARBA00023004"/>
    </source>
</evidence>